<dbReference type="GO" id="GO:0008270">
    <property type="term" value="F:zinc ion binding"/>
    <property type="evidence" value="ECO:0007669"/>
    <property type="project" value="UniProtKB-KW"/>
</dbReference>
<dbReference type="InterPro" id="IPR019273">
    <property type="entry name" value="Lunapark_Znf"/>
</dbReference>
<dbReference type="GO" id="GO:1903373">
    <property type="term" value="P:positive regulation of endoplasmic reticulum tubular network organization"/>
    <property type="evidence" value="ECO:0007669"/>
    <property type="project" value="UniProtKB-UniRule"/>
</dbReference>
<sequence length="401" mass="45281">MIWPFSRWFGKKDDPDDYERVLASLSLSISSAQTRLSEIRLRERRSTLLVTLYAIGFWMLYLLLWWTVLPRYQLWAYHSRDDRTIQSIIKGVPAVVGPIFILFIRRLVQLWYARKGDQEEKQLKALMAEQRTKIEEIKKKTNYYSTKNLLDRYDDSPSRKQPIPVNGPSTPVVPGGLRQRQSAAMNGTPASAPPTAPLAIQGQGRLATTPNRPSPLQNSQLLQPTPQQLPPPRKQWFDKVADALLGEDNESSNSKFALICENCFNHNGLVKEAEFDDMKYVCPKCGHFNRSPRQKRELEEKHARGGRALRAVNRNQESPPPTAMSSFPNSPEPYRSRFGDQTFSGLSNIPEPSPSPSDRDRSSSRPRGSDEDGDAEMQNAADTSIGEVDMDQGVGPAIKVD</sequence>
<gene>
    <name evidence="4" type="ORF">M407DRAFT_204019</name>
</gene>
<feature type="region of interest" description="Disordered" evidence="2">
    <location>
        <begin position="150"/>
        <end position="232"/>
    </location>
</feature>
<feature type="transmembrane region" description="Helical" evidence="1">
    <location>
        <begin position="88"/>
        <end position="108"/>
    </location>
</feature>
<keyword evidence="1" id="KW-0862">Zinc</keyword>
<comment type="domain">
    <text evidence="1">The C4-type zinc finger motif is necessary both for its ER three-way tubular junction localization and formation.</text>
</comment>
<dbReference type="GO" id="GO:0098826">
    <property type="term" value="C:endoplasmic reticulum tubular network membrane"/>
    <property type="evidence" value="ECO:0007669"/>
    <property type="project" value="UniProtKB-UniRule"/>
</dbReference>
<feature type="region of interest" description="Disordered" evidence="2">
    <location>
        <begin position="286"/>
        <end position="401"/>
    </location>
</feature>
<evidence type="ECO:0000256" key="1">
    <source>
        <dbReference type="RuleBase" id="RU367073"/>
    </source>
</evidence>
<comment type="subcellular location">
    <subcellularLocation>
        <location evidence="1">Endoplasmic reticulum membrane</location>
        <topology evidence="1">Multi-pass membrane protein</topology>
    </subcellularLocation>
</comment>
<dbReference type="HOGENOM" id="CLU_043850_1_0_1"/>
<keyword evidence="5" id="KW-1185">Reference proteome</keyword>
<evidence type="ECO:0000313" key="4">
    <source>
        <dbReference type="EMBL" id="KIO26063.1"/>
    </source>
</evidence>
<organism evidence="4 5">
    <name type="scientific">Tulasnella calospora MUT 4182</name>
    <dbReference type="NCBI Taxonomy" id="1051891"/>
    <lineage>
        <taxon>Eukaryota</taxon>
        <taxon>Fungi</taxon>
        <taxon>Dikarya</taxon>
        <taxon>Basidiomycota</taxon>
        <taxon>Agaricomycotina</taxon>
        <taxon>Agaricomycetes</taxon>
        <taxon>Cantharellales</taxon>
        <taxon>Tulasnellaceae</taxon>
        <taxon>Tulasnella</taxon>
    </lineage>
</organism>
<dbReference type="EMBL" id="KN823030">
    <property type="protein sequence ID" value="KIO26063.1"/>
    <property type="molecule type" value="Genomic_DNA"/>
</dbReference>
<feature type="compositionally biased region" description="Low complexity" evidence="2">
    <location>
        <begin position="214"/>
        <end position="226"/>
    </location>
</feature>
<dbReference type="GO" id="GO:0071788">
    <property type="term" value="P:endoplasmic reticulum tubular network maintenance"/>
    <property type="evidence" value="ECO:0007669"/>
    <property type="project" value="UniProtKB-UniRule"/>
</dbReference>
<evidence type="ECO:0000256" key="2">
    <source>
        <dbReference type="SAM" id="MobiDB-lite"/>
    </source>
</evidence>
<keyword evidence="1" id="KW-0256">Endoplasmic reticulum</keyword>
<name>A0A0C3KXB7_9AGAM</name>
<feature type="transmembrane region" description="Helical" evidence="1">
    <location>
        <begin position="48"/>
        <end position="68"/>
    </location>
</feature>
<reference evidence="4 5" key="1">
    <citation type="submission" date="2014-04" db="EMBL/GenBank/DDBJ databases">
        <authorList>
            <consortium name="DOE Joint Genome Institute"/>
            <person name="Kuo A."/>
            <person name="Girlanda M."/>
            <person name="Perotto S."/>
            <person name="Kohler A."/>
            <person name="Nagy L.G."/>
            <person name="Floudas D."/>
            <person name="Copeland A."/>
            <person name="Barry K.W."/>
            <person name="Cichocki N."/>
            <person name="Veneault-Fourrey C."/>
            <person name="LaButti K."/>
            <person name="Lindquist E.A."/>
            <person name="Lipzen A."/>
            <person name="Lundell T."/>
            <person name="Morin E."/>
            <person name="Murat C."/>
            <person name="Sun H."/>
            <person name="Tunlid A."/>
            <person name="Henrissat B."/>
            <person name="Grigoriev I.V."/>
            <person name="Hibbett D.S."/>
            <person name="Martin F."/>
            <person name="Nordberg H.P."/>
            <person name="Cantor M.N."/>
            <person name="Hua S.X."/>
        </authorList>
    </citation>
    <scope>NUCLEOTIDE SEQUENCE [LARGE SCALE GENOMIC DNA]</scope>
    <source>
        <strain evidence="4 5">MUT 4182</strain>
    </source>
</reference>
<dbReference type="Proteomes" id="UP000054248">
    <property type="component" value="Unassembled WGS sequence"/>
</dbReference>
<dbReference type="PANTHER" id="PTHR22166:SF12">
    <property type="entry name" value="ENDOPLASMIC RETICULUM JUNCTION FORMATION PROTEIN LUNAPARK"/>
    <property type="match status" value="1"/>
</dbReference>
<keyword evidence="1" id="KW-0472">Membrane</keyword>
<comment type="similarity">
    <text evidence="1">Belongs to the lunapark family.</text>
</comment>
<keyword evidence="1" id="KW-0479">Metal-binding</keyword>
<feature type="domain" description="Lunapark zinc ribbon" evidence="3">
    <location>
        <begin position="236"/>
        <end position="289"/>
    </location>
</feature>
<keyword evidence="1" id="KW-0812">Transmembrane</keyword>
<dbReference type="OrthoDB" id="1725934at2759"/>
<dbReference type="Pfam" id="PF10058">
    <property type="entry name" value="Zn_ribbon_10"/>
    <property type="match status" value="1"/>
</dbReference>
<protein>
    <recommendedName>
        <fullName evidence="1">Endoplasmic reticulum junction formation protein lunapark</fullName>
    </recommendedName>
</protein>
<evidence type="ECO:0000259" key="3">
    <source>
        <dbReference type="Pfam" id="PF10058"/>
    </source>
</evidence>
<dbReference type="InterPro" id="IPR040115">
    <property type="entry name" value="Lnp"/>
</dbReference>
<feature type="compositionally biased region" description="Basic and acidic residues" evidence="2">
    <location>
        <begin position="357"/>
        <end position="370"/>
    </location>
</feature>
<dbReference type="PANTHER" id="PTHR22166">
    <property type="entry name" value="ENDOPLASMIC RETICULUM JUNCTION FORMATION PROTEIN LUNAPARK"/>
    <property type="match status" value="1"/>
</dbReference>
<keyword evidence="1" id="KW-1133">Transmembrane helix</keyword>
<feature type="compositionally biased region" description="Polar residues" evidence="2">
    <location>
        <begin position="313"/>
        <end position="329"/>
    </location>
</feature>
<feature type="compositionally biased region" description="Basic and acidic residues" evidence="2">
    <location>
        <begin position="294"/>
        <end position="303"/>
    </location>
</feature>
<reference evidence="5" key="2">
    <citation type="submission" date="2015-01" db="EMBL/GenBank/DDBJ databases">
        <title>Evolutionary Origins and Diversification of the Mycorrhizal Mutualists.</title>
        <authorList>
            <consortium name="DOE Joint Genome Institute"/>
            <consortium name="Mycorrhizal Genomics Consortium"/>
            <person name="Kohler A."/>
            <person name="Kuo A."/>
            <person name="Nagy L.G."/>
            <person name="Floudas D."/>
            <person name="Copeland A."/>
            <person name="Barry K.W."/>
            <person name="Cichocki N."/>
            <person name="Veneault-Fourrey C."/>
            <person name="LaButti K."/>
            <person name="Lindquist E.A."/>
            <person name="Lipzen A."/>
            <person name="Lundell T."/>
            <person name="Morin E."/>
            <person name="Murat C."/>
            <person name="Riley R."/>
            <person name="Ohm R."/>
            <person name="Sun H."/>
            <person name="Tunlid A."/>
            <person name="Henrissat B."/>
            <person name="Grigoriev I.V."/>
            <person name="Hibbett D.S."/>
            <person name="Martin F."/>
        </authorList>
    </citation>
    <scope>NUCLEOTIDE SEQUENCE [LARGE SCALE GENOMIC DNA]</scope>
    <source>
        <strain evidence="5">MUT 4182</strain>
    </source>
</reference>
<proteinExistence type="inferred from homology"/>
<comment type="function">
    <text evidence="1">Plays a role in determining ER morphology.</text>
</comment>
<accession>A0A0C3KXB7</accession>
<dbReference type="AlphaFoldDB" id="A0A0C3KXB7"/>
<evidence type="ECO:0000313" key="5">
    <source>
        <dbReference type="Proteomes" id="UP000054248"/>
    </source>
</evidence>
<keyword evidence="1" id="KW-0863">Zinc-finger</keyword>